<keyword evidence="2" id="KW-1185">Reference proteome</keyword>
<dbReference type="EMBL" id="BMAU01021177">
    <property type="protein sequence ID" value="GFX94176.1"/>
    <property type="molecule type" value="Genomic_DNA"/>
</dbReference>
<proteinExistence type="predicted"/>
<evidence type="ECO:0000313" key="2">
    <source>
        <dbReference type="Proteomes" id="UP000887159"/>
    </source>
</evidence>
<gene>
    <name evidence="1" type="ORF">TNCV_4292211</name>
</gene>
<dbReference type="AlphaFoldDB" id="A0A8X6RMD9"/>
<organism evidence="1 2">
    <name type="scientific">Trichonephila clavipes</name>
    <name type="common">Golden silk orbweaver</name>
    <name type="synonym">Nephila clavipes</name>
    <dbReference type="NCBI Taxonomy" id="2585209"/>
    <lineage>
        <taxon>Eukaryota</taxon>
        <taxon>Metazoa</taxon>
        <taxon>Ecdysozoa</taxon>
        <taxon>Arthropoda</taxon>
        <taxon>Chelicerata</taxon>
        <taxon>Arachnida</taxon>
        <taxon>Araneae</taxon>
        <taxon>Araneomorphae</taxon>
        <taxon>Entelegynae</taxon>
        <taxon>Araneoidea</taxon>
        <taxon>Nephilidae</taxon>
        <taxon>Trichonephila</taxon>
    </lineage>
</organism>
<reference evidence="1" key="1">
    <citation type="submission" date="2020-08" db="EMBL/GenBank/DDBJ databases">
        <title>Multicomponent nature underlies the extraordinary mechanical properties of spider dragline silk.</title>
        <authorList>
            <person name="Kono N."/>
            <person name="Nakamura H."/>
            <person name="Mori M."/>
            <person name="Yoshida Y."/>
            <person name="Ohtoshi R."/>
            <person name="Malay A.D."/>
            <person name="Moran D.A.P."/>
            <person name="Tomita M."/>
            <person name="Numata K."/>
            <person name="Arakawa K."/>
        </authorList>
    </citation>
    <scope>NUCLEOTIDE SEQUENCE</scope>
</reference>
<name>A0A8X6RMD9_TRICX</name>
<protein>
    <submittedName>
        <fullName evidence="1">Uncharacterized protein</fullName>
    </submittedName>
</protein>
<comment type="caution">
    <text evidence="1">The sequence shown here is derived from an EMBL/GenBank/DDBJ whole genome shotgun (WGS) entry which is preliminary data.</text>
</comment>
<dbReference type="Proteomes" id="UP000887159">
    <property type="component" value="Unassembled WGS sequence"/>
</dbReference>
<sequence length="97" mass="11021">MLPPIFRHVLQPINNKEFLNGHVLNVLRNPCLQGILNSRRAASSPVRLVEWEERWEASDHPQSVLPLNWGGTKPKSYCHLYGAQSYGQRHASLSPLP</sequence>
<evidence type="ECO:0000313" key="1">
    <source>
        <dbReference type="EMBL" id="GFX94176.1"/>
    </source>
</evidence>
<accession>A0A8X6RMD9</accession>